<organism evidence="5 6">
    <name type="scientific">Mucuna pruriens</name>
    <name type="common">Velvet bean</name>
    <name type="synonym">Dolichos pruriens</name>
    <dbReference type="NCBI Taxonomy" id="157652"/>
    <lineage>
        <taxon>Eukaryota</taxon>
        <taxon>Viridiplantae</taxon>
        <taxon>Streptophyta</taxon>
        <taxon>Embryophyta</taxon>
        <taxon>Tracheophyta</taxon>
        <taxon>Spermatophyta</taxon>
        <taxon>Magnoliopsida</taxon>
        <taxon>eudicotyledons</taxon>
        <taxon>Gunneridae</taxon>
        <taxon>Pentapetalae</taxon>
        <taxon>rosids</taxon>
        <taxon>fabids</taxon>
        <taxon>Fabales</taxon>
        <taxon>Fabaceae</taxon>
        <taxon>Papilionoideae</taxon>
        <taxon>50 kb inversion clade</taxon>
        <taxon>NPAAA clade</taxon>
        <taxon>indigoferoid/millettioid clade</taxon>
        <taxon>Phaseoleae</taxon>
        <taxon>Mucuna</taxon>
    </lineage>
</organism>
<reference evidence="5" key="1">
    <citation type="submission" date="2018-05" db="EMBL/GenBank/DDBJ databases">
        <title>Draft genome of Mucuna pruriens seed.</title>
        <authorList>
            <person name="Nnadi N.E."/>
            <person name="Vos R."/>
            <person name="Hasami M.H."/>
            <person name="Devisetty U.K."/>
            <person name="Aguiy J.C."/>
        </authorList>
    </citation>
    <scope>NUCLEOTIDE SEQUENCE [LARGE SCALE GENOMIC DNA]</scope>
    <source>
        <strain evidence="5">JCA_2017</strain>
    </source>
</reference>
<dbReference type="OrthoDB" id="2016095at2759"/>
<evidence type="ECO:0000259" key="4">
    <source>
        <dbReference type="PROSITE" id="PS51153"/>
    </source>
</evidence>
<evidence type="ECO:0000256" key="2">
    <source>
        <dbReference type="ARBA" id="ARBA00022737"/>
    </source>
</evidence>
<evidence type="ECO:0000256" key="3">
    <source>
        <dbReference type="ARBA" id="ARBA00022821"/>
    </source>
</evidence>
<evidence type="ECO:0000313" key="6">
    <source>
        <dbReference type="Proteomes" id="UP000257109"/>
    </source>
</evidence>
<dbReference type="PRINTS" id="PR00364">
    <property type="entry name" value="DISEASERSIST"/>
</dbReference>
<dbReference type="Pfam" id="PF05659">
    <property type="entry name" value="RPW8"/>
    <property type="match status" value="1"/>
</dbReference>
<dbReference type="Gene3D" id="1.10.8.430">
    <property type="entry name" value="Helical domain of apoptotic protease-activating factors"/>
    <property type="match status" value="1"/>
</dbReference>
<accession>A0A371I7H4</accession>
<dbReference type="Gene3D" id="1.10.10.10">
    <property type="entry name" value="Winged helix-like DNA-binding domain superfamily/Winged helix DNA-binding domain"/>
    <property type="match status" value="1"/>
</dbReference>
<dbReference type="EMBL" id="QJKJ01000732">
    <property type="protein sequence ID" value="RDY11000.1"/>
    <property type="molecule type" value="Genomic_DNA"/>
</dbReference>
<comment type="caution">
    <text evidence="5">The sequence shown here is derived from an EMBL/GenBank/DDBJ whole genome shotgun (WGS) entry which is preliminary data.</text>
</comment>
<feature type="non-terminal residue" evidence="5">
    <location>
        <position position="1"/>
    </location>
</feature>
<dbReference type="GO" id="GO:0043531">
    <property type="term" value="F:ADP binding"/>
    <property type="evidence" value="ECO:0007669"/>
    <property type="project" value="InterPro"/>
</dbReference>
<dbReference type="InterPro" id="IPR008808">
    <property type="entry name" value="Powdery_mildew-R_dom"/>
</dbReference>
<dbReference type="InterPro" id="IPR002182">
    <property type="entry name" value="NB-ARC"/>
</dbReference>
<keyword evidence="6" id="KW-1185">Reference proteome</keyword>
<dbReference type="SUPFAM" id="SSF52047">
    <property type="entry name" value="RNI-like"/>
    <property type="match status" value="1"/>
</dbReference>
<dbReference type="Pfam" id="PF00931">
    <property type="entry name" value="NB-ARC"/>
    <property type="match status" value="1"/>
</dbReference>
<evidence type="ECO:0000313" key="5">
    <source>
        <dbReference type="EMBL" id="RDY11000.1"/>
    </source>
</evidence>
<dbReference type="InterPro" id="IPR027417">
    <property type="entry name" value="P-loop_NTPase"/>
</dbReference>
<keyword evidence="2" id="KW-0677">Repeat</keyword>
<gene>
    <name evidence="5" type="ORF">CR513_04400</name>
</gene>
<comment type="similarity">
    <text evidence="1">Belongs to the disease resistance NB-LRR family.</text>
</comment>
<evidence type="ECO:0000256" key="1">
    <source>
        <dbReference type="ARBA" id="ARBA00008894"/>
    </source>
</evidence>
<sequence length="846" mass="95687">MADLFSGGAVGAVMGELLKGAISTINKGREFRSTLESNIDTLTSLAPLVKEMEQYNEMLDRPSKEINQLVSQIRAGEELVFKCSKFRWWRVLSFPNYQGKLRKRNEGLQRHLSVNVAAENKRDLMEIVASVRKILDSLPKNIDKYDVRGLSGAPPEPECMGMDVPLSKLRIDLLKDGVSVLVLTGLGGSGKSTLAQKICWDPHVKGKFGGNIFFVTVSRTPNLKTIVETLFQHCGCPVPKFQSDEDATNRLGVLLRLVGKNPILLVLDDVPPNSDALVQKFKIQIPDYKILVTSRVAFPGFGTTCRLDKLDPEPAVALFRHFALPDDKSSYMPDDELVHEIVRGCKGSPLQLKVIAGSLRGRPFELWQNIKDHLQSQSLLKSSGTDLPLRLQQSLDILEDKFSVNGKVYFMDLGLFPEDQRIPVAVLIDMWAELYNLDENGRNAMTVIHDLTTRNLINVLQRNKIVHLVGGFVLPSLSRKVAKDSDMYYNNHFVMLHDHLRELANYQSEEEPFELRERLIIELNGDNRPEWWVRQNQEGTIGRMFSSILGMFYRQKQLKVAARILSISTDETFNSDWCDMQPDEAEVLVLNLQSSQYSLPEFTEKMSKLKVLIVTNYGFQRSELNKFELLSSLSNLRRIRLEKVSVPCLCRLKNLRKLSLHMCNTKQAFESCSIKISDAMPNLVEISIDYCNDLVQLPDGVCNITPLKKLSITNCHKLSALPQDIAKLENLEVLRLCSCSDLTEMPDSVKGLNKLSCLDISDCVSLAKLPDDIGELKKIQKIYLKGCSKLTELPYSVVNFEILKHPICVICDEETAALWESFTIPNLKIEIPQVEINLNWLRRVHS</sequence>
<dbReference type="SUPFAM" id="SSF52540">
    <property type="entry name" value="P-loop containing nucleoside triphosphate hydrolases"/>
    <property type="match status" value="1"/>
</dbReference>
<proteinExistence type="inferred from homology"/>
<dbReference type="InterPro" id="IPR036388">
    <property type="entry name" value="WH-like_DNA-bd_sf"/>
</dbReference>
<dbReference type="PROSITE" id="PS51153">
    <property type="entry name" value="RPW8"/>
    <property type="match status" value="1"/>
</dbReference>
<protein>
    <submittedName>
        <fullName evidence="5">Disease resistance protein</fullName>
    </submittedName>
</protein>
<dbReference type="PANTHER" id="PTHR36766">
    <property type="entry name" value="PLANT BROAD-SPECTRUM MILDEW RESISTANCE PROTEIN RPW8"/>
    <property type="match status" value="1"/>
</dbReference>
<dbReference type="GO" id="GO:0006952">
    <property type="term" value="P:defense response"/>
    <property type="evidence" value="ECO:0007669"/>
    <property type="project" value="UniProtKB-KW"/>
</dbReference>
<dbReference type="PANTHER" id="PTHR36766:SF28">
    <property type="entry name" value="PLANT BROAD-SPECTRUM MILDEW RESISTANCE PROTEIN RPW8"/>
    <property type="match status" value="1"/>
</dbReference>
<dbReference type="InterPro" id="IPR042197">
    <property type="entry name" value="Apaf_helical"/>
</dbReference>
<dbReference type="Gene3D" id="3.80.10.10">
    <property type="entry name" value="Ribonuclease Inhibitor"/>
    <property type="match status" value="1"/>
</dbReference>
<feature type="domain" description="RPW8" evidence="4">
    <location>
        <begin position="1"/>
        <end position="150"/>
    </location>
</feature>
<keyword evidence="3" id="KW-0611">Plant defense</keyword>
<dbReference type="Proteomes" id="UP000257109">
    <property type="component" value="Unassembled WGS sequence"/>
</dbReference>
<dbReference type="AlphaFoldDB" id="A0A371I7H4"/>
<dbReference type="InterPro" id="IPR032675">
    <property type="entry name" value="LRR_dom_sf"/>
</dbReference>
<name>A0A371I7H4_MUCPR</name>
<dbReference type="Gene3D" id="3.40.50.300">
    <property type="entry name" value="P-loop containing nucleotide triphosphate hydrolases"/>
    <property type="match status" value="1"/>
</dbReference>